<feature type="signal peptide" evidence="1">
    <location>
        <begin position="1"/>
        <end position="26"/>
    </location>
</feature>
<accession>A0A1K1R6N5</accession>
<protein>
    <submittedName>
        <fullName evidence="2">Uncharacterized protein</fullName>
    </submittedName>
</protein>
<evidence type="ECO:0000313" key="3">
    <source>
        <dbReference type="EMBL" id="WQG90205.1"/>
    </source>
</evidence>
<dbReference type="OrthoDB" id="675829at2"/>
<gene>
    <name evidence="2" type="ORF">SAMN05661012_03475</name>
    <name evidence="3" type="ORF">SR876_01750</name>
</gene>
<reference evidence="3 5" key="2">
    <citation type="submission" date="2023-11" db="EMBL/GenBank/DDBJ databases">
        <title>MicrobeMod: A computational toolkit for identifying prokaryotic methylation and restriction-modification with nanopore sequencing.</title>
        <authorList>
            <person name="Crits-Christoph A."/>
            <person name="Kang S.C."/>
            <person name="Lee H."/>
            <person name="Ostrov N."/>
        </authorList>
    </citation>
    <scope>NUCLEOTIDE SEQUENCE [LARGE SCALE GENOMIC DNA]</scope>
    <source>
        <strain evidence="3 5">ATCC 23090</strain>
    </source>
</reference>
<keyword evidence="1" id="KW-0732">Signal</keyword>
<dbReference type="AlphaFoldDB" id="A0A1K1R6N5"/>
<dbReference type="EMBL" id="CP140154">
    <property type="protein sequence ID" value="WQG90205.1"/>
    <property type="molecule type" value="Genomic_DNA"/>
</dbReference>
<dbReference type="EMBL" id="FPIZ01000010">
    <property type="protein sequence ID" value="SFW67760.1"/>
    <property type="molecule type" value="Genomic_DNA"/>
</dbReference>
<dbReference type="STRING" id="1004.SAMN05661012_03475"/>
<keyword evidence="5" id="KW-1185">Reference proteome</keyword>
<evidence type="ECO:0000313" key="4">
    <source>
        <dbReference type="Proteomes" id="UP000183788"/>
    </source>
</evidence>
<dbReference type="Proteomes" id="UP001326715">
    <property type="component" value="Chromosome"/>
</dbReference>
<evidence type="ECO:0000256" key="1">
    <source>
        <dbReference type="SAM" id="SignalP"/>
    </source>
</evidence>
<dbReference type="Proteomes" id="UP000183788">
    <property type="component" value="Unassembled WGS sequence"/>
</dbReference>
<sequence length="98" mass="10492">MRNTKALLSLSLFTMFLLFSTFTPVAKAVKQPEAKIVNYAWYAPDGTFVAWSTLANALVVSDGDLNPTNGTAVAYGWTGGGFGLPPSGTLVYTIYTHP</sequence>
<reference evidence="2 4" key="1">
    <citation type="submission" date="2016-11" db="EMBL/GenBank/DDBJ databases">
        <authorList>
            <person name="Jaros S."/>
            <person name="Januszkiewicz K."/>
            <person name="Wedrychowicz H."/>
        </authorList>
    </citation>
    <scope>NUCLEOTIDE SEQUENCE [LARGE SCALE GENOMIC DNA]</scope>
    <source>
        <strain evidence="2 4">DSM 784</strain>
    </source>
</reference>
<feature type="chain" id="PRO_5009667481" evidence="1">
    <location>
        <begin position="27"/>
        <end position="98"/>
    </location>
</feature>
<dbReference type="RefSeq" id="WP_143150761.1">
    <property type="nucleotide sequence ID" value="NZ_CBHWAX010000064.1"/>
</dbReference>
<proteinExistence type="predicted"/>
<name>A0A1K1R6N5_9BACT</name>
<organism evidence="2 4">
    <name type="scientific">Chitinophaga sancti</name>
    <dbReference type="NCBI Taxonomy" id="1004"/>
    <lineage>
        <taxon>Bacteria</taxon>
        <taxon>Pseudomonadati</taxon>
        <taxon>Bacteroidota</taxon>
        <taxon>Chitinophagia</taxon>
        <taxon>Chitinophagales</taxon>
        <taxon>Chitinophagaceae</taxon>
        <taxon>Chitinophaga</taxon>
    </lineage>
</organism>
<evidence type="ECO:0000313" key="2">
    <source>
        <dbReference type="EMBL" id="SFW67760.1"/>
    </source>
</evidence>
<evidence type="ECO:0000313" key="5">
    <source>
        <dbReference type="Proteomes" id="UP001326715"/>
    </source>
</evidence>